<evidence type="ECO:0000313" key="2">
    <source>
        <dbReference type="Proteomes" id="UP000749646"/>
    </source>
</evidence>
<dbReference type="Gene3D" id="2.130.10.10">
    <property type="entry name" value="YVTN repeat-like/Quinoprotein amine dehydrogenase"/>
    <property type="match status" value="1"/>
</dbReference>
<protein>
    <submittedName>
        <fullName evidence="1">Uncharacterized protein</fullName>
    </submittedName>
</protein>
<evidence type="ECO:0000313" key="1">
    <source>
        <dbReference type="EMBL" id="KAF9967357.1"/>
    </source>
</evidence>
<organism evidence="1 2">
    <name type="scientific">Modicella reniformis</name>
    <dbReference type="NCBI Taxonomy" id="1440133"/>
    <lineage>
        <taxon>Eukaryota</taxon>
        <taxon>Fungi</taxon>
        <taxon>Fungi incertae sedis</taxon>
        <taxon>Mucoromycota</taxon>
        <taxon>Mortierellomycotina</taxon>
        <taxon>Mortierellomycetes</taxon>
        <taxon>Mortierellales</taxon>
        <taxon>Mortierellaceae</taxon>
        <taxon>Modicella</taxon>
    </lineage>
</organism>
<dbReference type="SUPFAM" id="SSF50978">
    <property type="entry name" value="WD40 repeat-like"/>
    <property type="match status" value="1"/>
</dbReference>
<accession>A0A9P6JCM6</accession>
<proteinExistence type="predicted"/>
<dbReference type="InterPro" id="IPR015943">
    <property type="entry name" value="WD40/YVTN_repeat-like_dom_sf"/>
</dbReference>
<gene>
    <name evidence="1" type="ORF">BGZ65_000043</name>
</gene>
<reference evidence="1" key="1">
    <citation type="journal article" date="2020" name="Fungal Divers.">
        <title>Resolving the Mortierellaceae phylogeny through synthesis of multi-gene phylogenetics and phylogenomics.</title>
        <authorList>
            <person name="Vandepol N."/>
            <person name="Liber J."/>
            <person name="Desiro A."/>
            <person name="Na H."/>
            <person name="Kennedy M."/>
            <person name="Barry K."/>
            <person name="Grigoriev I.V."/>
            <person name="Miller A.N."/>
            <person name="O'Donnell K."/>
            <person name="Stajich J.E."/>
            <person name="Bonito G."/>
        </authorList>
    </citation>
    <scope>NUCLEOTIDE SEQUENCE</scope>
    <source>
        <strain evidence="1">MES-2147</strain>
    </source>
</reference>
<dbReference type="AlphaFoldDB" id="A0A9P6JCM6"/>
<dbReference type="EMBL" id="JAAAHW010005629">
    <property type="protein sequence ID" value="KAF9967357.1"/>
    <property type="molecule type" value="Genomic_DNA"/>
</dbReference>
<sequence>MNVHRGGIVRLRIKSGKLLSGDMFGQVAVWDTSTYLCEGVIDAAVGPIQLLDFSVAAMIMTVISKSGVCRIWDFKTRSLIHSWSADEVSCMTMNDEYLILGRRDCRIDIMNFTNGDILKTTPPLAGET</sequence>
<dbReference type="OrthoDB" id="2411539at2759"/>
<comment type="caution">
    <text evidence="1">The sequence shown here is derived from an EMBL/GenBank/DDBJ whole genome shotgun (WGS) entry which is preliminary data.</text>
</comment>
<keyword evidence="2" id="KW-1185">Reference proteome</keyword>
<dbReference type="Proteomes" id="UP000749646">
    <property type="component" value="Unassembled WGS sequence"/>
</dbReference>
<name>A0A9P6JCM6_9FUNG</name>
<dbReference type="InterPro" id="IPR036322">
    <property type="entry name" value="WD40_repeat_dom_sf"/>
</dbReference>
<feature type="non-terminal residue" evidence="1">
    <location>
        <position position="128"/>
    </location>
</feature>